<dbReference type="RefSeq" id="XP_040721992.1">
    <property type="nucleotide sequence ID" value="XM_040870782.1"/>
</dbReference>
<evidence type="ECO:0000256" key="1">
    <source>
        <dbReference type="SAM" id="MobiDB-lite"/>
    </source>
</evidence>
<comment type="caution">
    <text evidence="2">The sequence shown here is derived from an EMBL/GenBank/DDBJ whole genome shotgun (WGS) entry which is preliminary data.</text>
</comment>
<evidence type="ECO:0000313" key="2">
    <source>
        <dbReference type="EMBL" id="ORY74343.1"/>
    </source>
</evidence>
<keyword evidence="3" id="KW-1185">Reference proteome</keyword>
<proteinExistence type="predicted"/>
<feature type="compositionally biased region" description="Acidic residues" evidence="1">
    <location>
        <begin position="132"/>
        <end position="142"/>
    </location>
</feature>
<gene>
    <name evidence="2" type="ORF">BCR37DRAFT_389891</name>
</gene>
<dbReference type="GeneID" id="63787381"/>
<sequence length="414" mass="46301">MPGAAADRKTDLARAQDDILVLLVCLQHLQQHPINWQEAAATATEPPCRISFQSLRSRYHSILERYGATGLKSMQATGTKERRTPVQRGGKRARVQYLESDRSVDMAATQEGHPVKRQRLSQHIQRRMQAAETDEPASDLDDLSSNPPRWIQEQQQQRLQQVTAMQRGTSKGISARELRDLTMSTMQRQQAPALAAEATAPSLKVVLKVNYQRHWHLLSTSLPSTRLHPRPAVSLRRPAPQVLQRHSRASSSSSHSRSPSTGLMPAAAGMDVDAWKRESSELTSPPASSSSPVSSPGIQSTQTHAYTWQTQDEPLPTQHDNAEGVHVEDHDFDPAWILPTEASKQQQQQHDGNIQILADAAAMANKHYEEELRSMLLPCRPSSDDGFAMLQRRLSFEHRVIGYEEGEGWLSPRE</sequence>
<dbReference type="Proteomes" id="UP000193685">
    <property type="component" value="Unassembled WGS sequence"/>
</dbReference>
<name>A0A1Y2ERX3_PROLT</name>
<feature type="region of interest" description="Disordered" evidence="1">
    <location>
        <begin position="235"/>
        <end position="301"/>
    </location>
</feature>
<feature type="region of interest" description="Disordered" evidence="1">
    <location>
        <begin position="73"/>
        <end position="92"/>
    </location>
</feature>
<protein>
    <submittedName>
        <fullName evidence="2">Uncharacterized protein</fullName>
    </submittedName>
</protein>
<accession>A0A1Y2ERX3</accession>
<dbReference type="EMBL" id="MCFI01000030">
    <property type="protein sequence ID" value="ORY74343.1"/>
    <property type="molecule type" value="Genomic_DNA"/>
</dbReference>
<feature type="compositionally biased region" description="Low complexity" evidence="1">
    <location>
        <begin position="249"/>
        <end position="260"/>
    </location>
</feature>
<feature type="compositionally biased region" description="Low complexity" evidence="1">
    <location>
        <begin position="281"/>
        <end position="300"/>
    </location>
</feature>
<reference evidence="2 3" key="1">
    <citation type="submission" date="2016-07" db="EMBL/GenBank/DDBJ databases">
        <title>Pervasive Adenine N6-methylation of Active Genes in Fungi.</title>
        <authorList>
            <consortium name="DOE Joint Genome Institute"/>
            <person name="Mondo S.J."/>
            <person name="Dannebaum R.O."/>
            <person name="Kuo R.C."/>
            <person name="Labutti K."/>
            <person name="Haridas S."/>
            <person name="Kuo A."/>
            <person name="Salamov A."/>
            <person name="Ahrendt S.R."/>
            <person name="Lipzen A."/>
            <person name="Sullivan W."/>
            <person name="Andreopoulos W.B."/>
            <person name="Clum A."/>
            <person name="Lindquist E."/>
            <person name="Daum C."/>
            <person name="Ramamoorthy G.K."/>
            <person name="Gryganskyi A."/>
            <person name="Culley D."/>
            <person name="Magnuson J.K."/>
            <person name="James T.Y."/>
            <person name="O'Malley M.A."/>
            <person name="Stajich J.E."/>
            <person name="Spatafora J.W."/>
            <person name="Visel A."/>
            <person name="Grigoriev I.V."/>
        </authorList>
    </citation>
    <scope>NUCLEOTIDE SEQUENCE [LARGE SCALE GENOMIC DNA]</scope>
    <source>
        <strain evidence="2 3">12-1054</strain>
    </source>
</reference>
<organism evidence="2 3">
    <name type="scientific">Protomyces lactucae-debilis</name>
    <dbReference type="NCBI Taxonomy" id="2754530"/>
    <lineage>
        <taxon>Eukaryota</taxon>
        <taxon>Fungi</taxon>
        <taxon>Dikarya</taxon>
        <taxon>Ascomycota</taxon>
        <taxon>Taphrinomycotina</taxon>
        <taxon>Taphrinomycetes</taxon>
        <taxon>Taphrinales</taxon>
        <taxon>Protomycetaceae</taxon>
        <taxon>Protomyces</taxon>
    </lineage>
</organism>
<feature type="region of interest" description="Disordered" evidence="1">
    <location>
        <begin position="127"/>
        <end position="147"/>
    </location>
</feature>
<dbReference type="AlphaFoldDB" id="A0A1Y2ERX3"/>
<evidence type="ECO:0000313" key="3">
    <source>
        <dbReference type="Proteomes" id="UP000193685"/>
    </source>
</evidence>